<protein>
    <recommendedName>
        <fullName evidence="1">HMA domain-containing protein</fullName>
    </recommendedName>
</protein>
<feature type="domain" description="HMA" evidence="1">
    <location>
        <begin position="3"/>
        <end position="69"/>
    </location>
</feature>
<gene>
    <name evidence="2" type="ORF">PSM36_0271</name>
</gene>
<name>A0A1R3SRT2_9BACT</name>
<dbReference type="Gene3D" id="3.30.70.100">
    <property type="match status" value="1"/>
</dbReference>
<dbReference type="SUPFAM" id="SSF55008">
    <property type="entry name" value="HMA, heavy metal-associated domain"/>
    <property type="match status" value="1"/>
</dbReference>
<dbReference type="EMBL" id="LT605205">
    <property type="protein sequence ID" value="SCD19106.1"/>
    <property type="molecule type" value="Genomic_DNA"/>
</dbReference>
<dbReference type="Pfam" id="PF00403">
    <property type="entry name" value="HMA"/>
    <property type="match status" value="1"/>
</dbReference>
<dbReference type="GO" id="GO:0046872">
    <property type="term" value="F:metal ion binding"/>
    <property type="evidence" value="ECO:0007669"/>
    <property type="project" value="InterPro"/>
</dbReference>
<evidence type="ECO:0000313" key="2">
    <source>
        <dbReference type="EMBL" id="SCD19106.1"/>
    </source>
</evidence>
<accession>A0A1R3SRT2</accession>
<dbReference type="STRING" id="1642647.PSM36_0271"/>
<dbReference type="Proteomes" id="UP000187464">
    <property type="component" value="Chromosome I"/>
</dbReference>
<dbReference type="AlphaFoldDB" id="A0A1R3SRT2"/>
<dbReference type="InterPro" id="IPR036163">
    <property type="entry name" value="HMA_dom_sf"/>
</dbReference>
<keyword evidence="3" id="KW-1185">Reference proteome</keyword>
<evidence type="ECO:0000259" key="1">
    <source>
        <dbReference type="PROSITE" id="PS50846"/>
    </source>
</evidence>
<proteinExistence type="predicted"/>
<organism evidence="2 3">
    <name type="scientific">Proteiniphilum saccharofermentans</name>
    <dbReference type="NCBI Taxonomy" id="1642647"/>
    <lineage>
        <taxon>Bacteria</taxon>
        <taxon>Pseudomonadati</taxon>
        <taxon>Bacteroidota</taxon>
        <taxon>Bacteroidia</taxon>
        <taxon>Bacteroidales</taxon>
        <taxon>Dysgonomonadaceae</taxon>
        <taxon>Proteiniphilum</taxon>
    </lineage>
</organism>
<dbReference type="CDD" id="cd00371">
    <property type="entry name" value="HMA"/>
    <property type="match status" value="1"/>
</dbReference>
<reference evidence="2 3" key="1">
    <citation type="submission" date="2016-08" db="EMBL/GenBank/DDBJ databases">
        <authorList>
            <person name="Seilhamer J.J."/>
        </authorList>
    </citation>
    <scope>NUCLEOTIDE SEQUENCE [LARGE SCALE GENOMIC DNA]</scope>
    <source>
        <strain evidence="2">M3/6</strain>
    </source>
</reference>
<dbReference type="KEGG" id="psac:PSM36_0271"/>
<sequence length="72" mass="7911">MENKELQFKTNINCGGCVSRVKPGLDSTEGIREWNVDIDNQDKILTVQSEGITADEVIAIVQSKGFKAEALD</sequence>
<dbReference type="RefSeq" id="WP_076928457.1">
    <property type="nucleotide sequence ID" value="NZ_LT605205.1"/>
</dbReference>
<evidence type="ECO:0000313" key="3">
    <source>
        <dbReference type="Proteomes" id="UP000187464"/>
    </source>
</evidence>
<dbReference type="InterPro" id="IPR006121">
    <property type="entry name" value="HMA_dom"/>
</dbReference>
<dbReference type="PROSITE" id="PS50846">
    <property type="entry name" value="HMA_2"/>
    <property type="match status" value="1"/>
</dbReference>